<dbReference type="RefSeq" id="WP_067460580.1">
    <property type="nucleotide sequence ID" value="NZ_CP059572.1"/>
</dbReference>
<proteinExistence type="predicted"/>
<dbReference type="Gene3D" id="2.20.28.160">
    <property type="match status" value="1"/>
</dbReference>
<reference evidence="1" key="1">
    <citation type="submission" date="2020-07" db="EMBL/GenBank/DDBJ databases">
        <authorList>
            <person name="Tarantini F.S."/>
            <person name="Hong K.W."/>
            <person name="Chan K.G."/>
        </authorList>
    </citation>
    <scope>NUCLEOTIDE SEQUENCE</scope>
    <source>
        <strain evidence="1">32-07</strain>
    </source>
</reference>
<organism evidence="1 2">
    <name type="scientific">Actinomadura graeca</name>
    <dbReference type="NCBI Taxonomy" id="2750812"/>
    <lineage>
        <taxon>Bacteria</taxon>
        <taxon>Bacillati</taxon>
        <taxon>Actinomycetota</taxon>
        <taxon>Actinomycetes</taxon>
        <taxon>Streptosporangiales</taxon>
        <taxon>Thermomonosporaceae</taxon>
        <taxon>Actinomadura</taxon>
    </lineage>
</organism>
<keyword evidence="2" id="KW-1185">Reference proteome</keyword>
<dbReference type="EMBL" id="CP059572">
    <property type="protein sequence ID" value="QXJ22401.1"/>
    <property type="molecule type" value="Genomic_DNA"/>
</dbReference>
<evidence type="ECO:0000313" key="2">
    <source>
        <dbReference type="Proteomes" id="UP001049518"/>
    </source>
</evidence>
<name>A0ABX8QUA3_9ACTN</name>
<gene>
    <name evidence="1" type="ORF">AGRA3207_003393</name>
</gene>
<dbReference type="Pfam" id="PF21344">
    <property type="entry name" value="Zn_ribbon_LysW"/>
    <property type="match status" value="1"/>
</dbReference>
<protein>
    <submittedName>
        <fullName evidence="1">Lysine biosynthesis protein LysW</fullName>
    </submittedName>
</protein>
<accession>A0ABX8QUA3</accession>
<dbReference type="PANTHER" id="PTHR40393">
    <property type="entry name" value="LYSINE BIOSYNTHESIS PROTEIN-RELATED-RELATED"/>
    <property type="match status" value="1"/>
</dbReference>
<dbReference type="Proteomes" id="UP001049518">
    <property type="component" value="Chromosome"/>
</dbReference>
<evidence type="ECO:0000313" key="1">
    <source>
        <dbReference type="EMBL" id="QXJ22401.1"/>
    </source>
</evidence>
<sequence length="54" mass="5678">MPKCSECSADVAVEDGAQENEIVQCAECGTELEVVRTAPVGLAPAPDVEEDWGE</sequence>
<dbReference type="InterPro" id="IPR005906">
    <property type="entry name" value="LysW"/>
</dbReference>
<dbReference type="PANTHER" id="PTHR40393:SF1">
    <property type="entry name" value="LYSINE BIOSYNTHESIS PROTEIN-RELATED"/>
    <property type="match status" value="1"/>
</dbReference>